<dbReference type="STRING" id="713588.SAMN05421789_11726"/>
<dbReference type="Pfam" id="PF19570">
    <property type="entry name" value="DUF6088"/>
    <property type="match status" value="1"/>
</dbReference>
<protein>
    <recommendedName>
        <fullName evidence="3">Transcriptional regulator, AbiEi antitoxin, Type IV TA system</fullName>
    </recommendedName>
</protein>
<gene>
    <name evidence="1" type="ORF">SAMN05421789_11726</name>
</gene>
<dbReference type="InterPro" id="IPR045738">
    <property type="entry name" value="DUF6088"/>
</dbReference>
<reference evidence="2" key="1">
    <citation type="submission" date="2017-01" db="EMBL/GenBank/DDBJ databases">
        <authorList>
            <person name="Varghese N."/>
            <person name="Submissions S."/>
        </authorList>
    </citation>
    <scope>NUCLEOTIDE SEQUENCE [LARGE SCALE GENOMIC DNA]</scope>
    <source>
        <strain evidence="2">DSM 23145</strain>
    </source>
</reference>
<organism evidence="1 2">
    <name type="scientific">Kaistella chaponensis</name>
    <dbReference type="NCBI Taxonomy" id="713588"/>
    <lineage>
        <taxon>Bacteria</taxon>
        <taxon>Pseudomonadati</taxon>
        <taxon>Bacteroidota</taxon>
        <taxon>Flavobacteriia</taxon>
        <taxon>Flavobacteriales</taxon>
        <taxon>Weeksellaceae</taxon>
        <taxon>Chryseobacterium group</taxon>
        <taxon>Kaistella</taxon>
    </lineage>
</organism>
<dbReference type="AlphaFoldDB" id="A0A1N7NTA3"/>
<dbReference type="RefSeq" id="WP_076388502.1">
    <property type="nucleotide sequence ID" value="NZ_FTOI01000017.1"/>
</dbReference>
<dbReference type="EMBL" id="FTOI01000017">
    <property type="protein sequence ID" value="SIT01564.1"/>
    <property type="molecule type" value="Genomic_DNA"/>
</dbReference>
<evidence type="ECO:0000313" key="2">
    <source>
        <dbReference type="Proteomes" id="UP000185839"/>
    </source>
</evidence>
<accession>A0A1N7NTA3</accession>
<proteinExistence type="predicted"/>
<dbReference type="OrthoDB" id="9798200at2"/>
<evidence type="ECO:0000313" key="1">
    <source>
        <dbReference type="EMBL" id="SIT01564.1"/>
    </source>
</evidence>
<sequence>MESIDIKILEKIKKAKRGSLFYTEDFLSFGNYKAVSKALERLVNEEQLSRVSRGIFAILEKDPHLGEVFPTAEKIAESIRKRDKARIIPTGTLALNALGLSTQIPTNLVYLTDGSARTIKVGNRTIVFKKASPKNLSAIGSISGIVIQALKEIGKENVTEIEIQTILNHLEKEESYRLEHDIKLAPEWIRIIMRKALNETNEK</sequence>
<dbReference type="Proteomes" id="UP000185839">
    <property type="component" value="Unassembled WGS sequence"/>
</dbReference>
<name>A0A1N7NTA3_9FLAO</name>
<keyword evidence="2" id="KW-1185">Reference proteome</keyword>
<evidence type="ECO:0008006" key="3">
    <source>
        <dbReference type="Google" id="ProtNLM"/>
    </source>
</evidence>